<organism evidence="1 2">
    <name type="scientific">Haemaphysalis longicornis</name>
    <name type="common">Bush tick</name>
    <dbReference type="NCBI Taxonomy" id="44386"/>
    <lineage>
        <taxon>Eukaryota</taxon>
        <taxon>Metazoa</taxon>
        <taxon>Ecdysozoa</taxon>
        <taxon>Arthropoda</taxon>
        <taxon>Chelicerata</taxon>
        <taxon>Arachnida</taxon>
        <taxon>Acari</taxon>
        <taxon>Parasitiformes</taxon>
        <taxon>Ixodida</taxon>
        <taxon>Ixodoidea</taxon>
        <taxon>Ixodidae</taxon>
        <taxon>Haemaphysalinae</taxon>
        <taxon>Haemaphysalis</taxon>
    </lineage>
</organism>
<dbReference type="AlphaFoldDB" id="A0A9J6FIH5"/>
<dbReference type="Proteomes" id="UP000821853">
    <property type="component" value="Chromosome 1"/>
</dbReference>
<evidence type="ECO:0000313" key="2">
    <source>
        <dbReference type="Proteomes" id="UP000821853"/>
    </source>
</evidence>
<protein>
    <submittedName>
        <fullName evidence="1">Uncharacterized protein</fullName>
    </submittedName>
</protein>
<gene>
    <name evidence="1" type="ORF">HPB48_005163</name>
</gene>
<dbReference type="EMBL" id="JABSTR010000001">
    <property type="protein sequence ID" value="KAH9361684.1"/>
    <property type="molecule type" value="Genomic_DNA"/>
</dbReference>
<evidence type="ECO:0000313" key="1">
    <source>
        <dbReference type="EMBL" id="KAH9361684.1"/>
    </source>
</evidence>
<reference evidence="1 2" key="1">
    <citation type="journal article" date="2020" name="Cell">
        <title>Large-Scale Comparative Analyses of Tick Genomes Elucidate Their Genetic Diversity and Vector Capacities.</title>
        <authorList>
            <consortium name="Tick Genome and Microbiome Consortium (TIGMIC)"/>
            <person name="Jia N."/>
            <person name="Wang J."/>
            <person name="Shi W."/>
            <person name="Du L."/>
            <person name="Sun Y."/>
            <person name="Zhan W."/>
            <person name="Jiang J.F."/>
            <person name="Wang Q."/>
            <person name="Zhang B."/>
            <person name="Ji P."/>
            <person name="Bell-Sakyi L."/>
            <person name="Cui X.M."/>
            <person name="Yuan T.T."/>
            <person name="Jiang B.G."/>
            <person name="Yang W.F."/>
            <person name="Lam T.T."/>
            <person name="Chang Q.C."/>
            <person name="Ding S.J."/>
            <person name="Wang X.J."/>
            <person name="Zhu J.G."/>
            <person name="Ruan X.D."/>
            <person name="Zhao L."/>
            <person name="Wei J.T."/>
            <person name="Ye R.Z."/>
            <person name="Que T.C."/>
            <person name="Du C.H."/>
            <person name="Zhou Y.H."/>
            <person name="Cheng J.X."/>
            <person name="Dai P.F."/>
            <person name="Guo W.B."/>
            <person name="Han X.H."/>
            <person name="Huang E.J."/>
            <person name="Li L.F."/>
            <person name="Wei W."/>
            <person name="Gao Y.C."/>
            <person name="Liu J.Z."/>
            <person name="Shao H.Z."/>
            <person name="Wang X."/>
            <person name="Wang C.C."/>
            <person name="Yang T.C."/>
            <person name="Huo Q.B."/>
            <person name="Li W."/>
            <person name="Chen H.Y."/>
            <person name="Chen S.E."/>
            <person name="Zhou L.G."/>
            <person name="Ni X.B."/>
            <person name="Tian J.H."/>
            <person name="Sheng Y."/>
            <person name="Liu T."/>
            <person name="Pan Y.S."/>
            <person name="Xia L.Y."/>
            <person name="Li J."/>
            <person name="Zhao F."/>
            <person name="Cao W.C."/>
        </authorList>
    </citation>
    <scope>NUCLEOTIDE SEQUENCE [LARGE SCALE GENOMIC DNA]</scope>
    <source>
        <strain evidence="1">HaeL-2018</strain>
    </source>
</reference>
<proteinExistence type="predicted"/>
<accession>A0A9J6FIH5</accession>
<dbReference type="VEuPathDB" id="VectorBase:HLOH_045930"/>
<name>A0A9J6FIH5_HAELO</name>
<dbReference type="OrthoDB" id="10431239at2759"/>
<sequence length="80" mass="8795">MSTAAPCAVPKRAVSYWEGVTRATLSTLATGSLSYCVVHISQQLFRVQYGRKYQILIPALVAATTAAFATTRKVREYKLL</sequence>
<keyword evidence="2" id="KW-1185">Reference proteome</keyword>
<dbReference type="OMA" id="CVVHISQ"/>
<comment type="caution">
    <text evidence="1">The sequence shown here is derived from an EMBL/GenBank/DDBJ whole genome shotgun (WGS) entry which is preliminary data.</text>
</comment>